<evidence type="ECO:0000256" key="3">
    <source>
        <dbReference type="ARBA" id="ARBA00022801"/>
    </source>
</evidence>
<dbReference type="GO" id="GO:0006508">
    <property type="term" value="P:proteolysis"/>
    <property type="evidence" value="ECO:0007669"/>
    <property type="project" value="UniProtKB-KW"/>
</dbReference>
<dbReference type="PANTHER" id="PTHR32060:SF30">
    <property type="entry name" value="CARBOXY-TERMINAL PROCESSING PROTEASE CTPA"/>
    <property type="match status" value="1"/>
</dbReference>
<reference evidence="8" key="1">
    <citation type="submission" date="2023-03" db="EMBL/GenBank/DDBJ databases">
        <authorList>
            <person name="Cleenwerck I."/>
        </authorList>
    </citation>
    <scope>NUCLEOTIDE SEQUENCE</scope>
    <source>
        <strain evidence="8">LMG 32879</strain>
    </source>
</reference>
<feature type="region of interest" description="Disordered" evidence="6">
    <location>
        <begin position="464"/>
        <end position="485"/>
    </location>
</feature>
<dbReference type="InterPro" id="IPR029045">
    <property type="entry name" value="ClpP/crotonase-like_dom_sf"/>
</dbReference>
<accession>A0AA35UN93</accession>
<organism evidence="8 9">
    <name type="scientific">Brytella acorum</name>
    <dbReference type="NCBI Taxonomy" id="2959299"/>
    <lineage>
        <taxon>Bacteria</taxon>
        <taxon>Pseudomonadati</taxon>
        <taxon>Pseudomonadota</taxon>
        <taxon>Alphaproteobacteria</taxon>
        <taxon>Acetobacterales</taxon>
        <taxon>Acetobacteraceae</taxon>
        <taxon>Brytella</taxon>
    </lineage>
</organism>
<sequence>MKLRTGLLLGTVFLAGITVGPSFEQKAAPAFMHLLGTPAWAEDAGKTNSAETLRLFTLLGRVMDIVRTEYVEPVSDKDMVTNALDGLVGNLDPHSSYMTEKQYKDMQVEISGKFGGLGIQVQEQDGHVRVVSPMEGTPGARAGIKPGDFITEVDGKSLDGMTLDQAVTKMRGKPGTAITLTILRAKAPKPLKFTITREMVHIQVVRSALYGKVGYIRLNEFDDDAESAMHKAYDKLKAEAGGKLSGLILDLRLNPGGKLDQAVAVSDDFIAEGEVVSTKGRHPENNHRWDAKGTDITDNLPMVVLINGGSASASEIVAGALQDHQRAILVGQRSFGKGSVQSLIPIPGNGAVRLTTARYYTPSGRSIQGLGIAPDVPVKESKDDEGIGYRESDLKHIITNTGGTHGKAPSRTDLPPMISTVKETPPDNWPTFDITKPDTDYQLQQGLRVVRAMAGMPPGNLPGVATTASSAKGGAPVPAVPHAPR</sequence>
<proteinExistence type="inferred from homology"/>
<keyword evidence="9" id="KW-1185">Reference proteome</keyword>
<dbReference type="InterPro" id="IPR004447">
    <property type="entry name" value="Peptidase_S41A"/>
</dbReference>
<keyword evidence="4 5" id="KW-0720">Serine protease</keyword>
<dbReference type="FunFam" id="3.90.226.10:FF:000029">
    <property type="entry name" value="Peptidase, S41 family"/>
    <property type="match status" value="1"/>
</dbReference>
<feature type="domain" description="PDZ" evidence="7">
    <location>
        <begin position="107"/>
        <end position="171"/>
    </location>
</feature>
<dbReference type="SMART" id="SM00228">
    <property type="entry name" value="PDZ"/>
    <property type="match status" value="1"/>
</dbReference>
<keyword evidence="2 5" id="KW-0645">Protease</keyword>
<evidence type="ECO:0000313" key="8">
    <source>
        <dbReference type="EMBL" id="CAI9120561.1"/>
    </source>
</evidence>
<dbReference type="Gene3D" id="3.30.750.44">
    <property type="match status" value="1"/>
</dbReference>
<dbReference type="Pfam" id="PF03572">
    <property type="entry name" value="Peptidase_S41"/>
    <property type="match status" value="1"/>
</dbReference>
<dbReference type="InterPro" id="IPR001478">
    <property type="entry name" value="PDZ"/>
</dbReference>
<keyword evidence="3 5" id="KW-0378">Hydrolase</keyword>
<dbReference type="CDD" id="cd06782">
    <property type="entry name" value="cpPDZ_CPP-like"/>
    <property type="match status" value="1"/>
</dbReference>
<dbReference type="GO" id="GO:0007165">
    <property type="term" value="P:signal transduction"/>
    <property type="evidence" value="ECO:0007669"/>
    <property type="project" value="TreeGrafter"/>
</dbReference>
<dbReference type="FunFam" id="2.30.42.10:FF:000063">
    <property type="entry name" value="Peptidase, S41 family"/>
    <property type="match status" value="1"/>
</dbReference>
<evidence type="ECO:0000256" key="6">
    <source>
        <dbReference type="SAM" id="MobiDB-lite"/>
    </source>
</evidence>
<dbReference type="GO" id="GO:0008236">
    <property type="term" value="F:serine-type peptidase activity"/>
    <property type="evidence" value="ECO:0007669"/>
    <property type="project" value="UniProtKB-KW"/>
</dbReference>
<evidence type="ECO:0000256" key="5">
    <source>
        <dbReference type="RuleBase" id="RU004404"/>
    </source>
</evidence>
<dbReference type="EMBL" id="CATKSH010000006">
    <property type="protein sequence ID" value="CAI9120561.1"/>
    <property type="molecule type" value="Genomic_DNA"/>
</dbReference>
<dbReference type="InterPro" id="IPR036034">
    <property type="entry name" value="PDZ_sf"/>
</dbReference>
<dbReference type="PROSITE" id="PS50106">
    <property type="entry name" value="PDZ"/>
    <property type="match status" value="1"/>
</dbReference>
<name>A0AA35UN93_9PROT</name>
<dbReference type="Pfam" id="PF00595">
    <property type="entry name" value="PDZ"/>
    <property type="match status" value="1"/>
</dbReference>
<evidence type="ECO:0000256" key="4">
    <source>
        <dbReference type="ARBA" id="ARBA00022825"/>
    </source>
</evidence>
<dbReference type="NCBIfam" id="TIGR00225">
    <property type="entry name" value="prc"/>
    <property type="match status" value="1"/>
</dbReference>
<evidence type="ECO:0000313" key="9">
    <source>
        <dbReference type="Proteomes" id="UP001176960"/>
    </source>
</evidence>
<evidence type="ECO:0000256" key="2">
    <source>
        <dbReference type="ARBA" id="ARBA00022670"/>
    </source>
</evidence>
<dbReference type="PANTHER" id="PTHR32060">
    <property type="entry name" value="TAIL-SPECIFIC PROTEASE"/>
    <property type="match status" value="1"/>
</dbReference>
<dbReference type="InterPro" id="IPR005151">
    <property type="entry name" value="Tail-specific_protease"/>
</dbReference>
<dbReference type="Gene3D" id="2.30.42.10">
    <property type="match status" value="1"/>
</dbReference>
<feature type="region of interest" description="Disordered" evidence="6">
    <location>
        <begin position="401"/>
        <end position="429"/>
    </location>
</feature>
<evidence type="ECO:0000259" key="7">
    <source>
        <dbReference type="PROSITE" id="PS50106"/>
    </source>
</evidence>
<dbReference type="GO" id="GO:0030288">
    <property type="term" value="C:outer membrane-bounded periplasmic space"/>
    <property type="evidence" value="ECO:0007669"/>
    <property type="project" value="TreeGrafter"/>
</dbReference>
<evidence type="ECO:0000256" key="1">
    <source>
        <dbReference type="ARBA" id="ARBA00009179"/>
    </source>
</evidence>
<protein>
    <submittedName>
        <fullName evidence="8">S41 family peptidase</fullName>
    </submittedName>
</protein>
<comment type="similarity">
    <text evidence="1 5">Belongs to the peptidase S41A family.</text>
</comment>
<dbReference type="SUPFAM" id="SSF50156">
    <property type="entry name" value="PDZ domain-like"/>
    <property type="match status" value="1"/>
</dbReference>
<dbReference type="SUPFAM" id="SSF52096">
    <property type="entry name" value="ClpP/crotonase"/>
    <property type="match status" value="1"/>
</dbReference>
<dbReference type="Proteomes" id="UP001176960">
    <property type="component" value="Unassembled WGS sequence"/>
</dbReference>
<dbReference type="RefSeq" id="WP_289840651.1">
    <property type="nucleotide sequence ID" value="NZ_CATKSH010000006.1"/>
</dbReference>
<gene>
    <name evidence="8" type="ORF">LMG32879_001394</name>
</gene>
<dbReference type="GO" id="GO:0004175">
    <property type="term" value="F:endopeptidase activity"/>
    <property type="evidence" value="ECO:0007669"/>
    <property type="project" value="TreeGrafter"/>
</dbReference>
<dbReference type="AlphaFoldDB" id="A0AA35UN93"/>
<dbReference type="SMART" id="SM00245">
    <property type="entry name" value="TSPc"/>
    <property type="match status" value="1"/>
</dbReference>
<dbReference type="CDD" id="cd07560">
    <property type="entry name" value="Peptidase_S41_CPP"/>
    <property type="match status" value="1"/>
</dbReference>
<dbReference type="Gene3D" id="3.90.226.10">
    <property type="entry name" value="2-enoyl-CoA Hydratase, Chain A, domain 1"/>
    <property type="match status" value="1"/>
</dbReference>
<comment type="caution">
    <text evidence="8">The sequence shown here is derived from an EMBL/GenBank/DDBJ whole genome shotgun (WGS) entry which is preliminary data.</text>
</comment>